<dbReference type="InterPro" id="IPR004209">
    <property type="entry name" value="FTR_bsu"/>
</dbReference>
<dbReference type="PANTHER" id="PTHR35113">
    <property type="entry name" value="FERREDOXIN-THIOREDOXIN REDUCTASE CATALYTIC CHAIN, CHLOROPLASTIC"/>
    <property type="match status" value="1"/>
</dbReference>
<gene>
    <name evidence="15" type="ORF">ASZ90_015710</name>
</gene>
<evidence type="ECO:0000256" key="7">
    <source>
        <dbReference type="ARBA" id="ARBA00023002"/>
    </source>
</evidence>
<comment type="subunit">
    <text evidence="11">Heterodimer of subunit A (variable subunit) and subunit B (catalytic subunit). Heterodimeric FTR forms a complex with ferredoxin and thioredoxin.</text>
</comment>
<dbReference type="Pfam" id="PF02943">
    <property type="entry name" value="FeThRed_B"/>
    <property type="match status" value="1"/>
</dbReference>
<dbReference type="SUPFAM" id="SSF57802">
    <property type="entry name" value="Rubredoxin-like"/>
    <property type="match status" value="1"/>
</dbReference>
<evidence type="ECO:0000256" key="8">
    <source>
        <dbReference type="ARBA" id="ARBA00023004"/>
    </source>
</evidence>
<evidence type="ECO:0000256" key="9">
    <source>
        <dbReference type="ARBA" id="ARBA00023014"/>
    </source>
</evidence>
<evidence type="ECO:0000256" key="12">
    <source>
        <dbReference type="ARBA" id="ARBA00030295"/>
    </source>
</evidence>
<keyword evidence="10" id="KW-1015">Disulfide bond</keyword>
<keyword evidence="5" id="KW-0004">4Fe-4S</keyword>
<evidence type="ECO:0000256" key="2">
    <source>
        <dbReference type="ARBA" id="ARBA00003945"/>
    </source>
</evidence>
<dbReference type="GO" id="GO:0051539">
    <property type="term" value="F:4 iron, 4 sulfur cluster binding"/>
    <property type="evidence" value="ECO:0007669"/>
    <property type="project" value="UniProtKB-KW"/>
</dbReference>
<dbReference type="Pfam" id="PF21349">
    <property type="entry name" value="RUBY_RBDX"/>
    <property type="match status" value="1"/>
</dbReference>
<dbReference type="PANTHER" id="PTHR35113:SF1">
    <property type="entry name" value="FERREDOXIN-THIOREDOXIN REDUCTASE CATALYTIC CHAIN, CHLOROPLASTIC"/>
    <property type="match status" value="1"/>
</dbReference>
<evidence type="ECO:0000256" key="11">
    <source>
        <dbReference type="ARBA" id="ARBA00026011"/>
    </source>
</evidence>
<reference evidence="15" key="1">
    <citation type="journal article" date="2015" name="Proc. Natl. Acad. Sci. U.S.A.">
        <title>Networks of energetic and metabolic interactions define dynamics in microbial communities.</title>
        <authorList>
            <person name="Embree M."/>
            <person name="Liu J.K."/>
            <person name="Al-Bassam M.M."/>
            <person name="Zengler K."/>
        </authorList>
    </citation>
    <scope>NUCLEOTIDE SEQUENCE</scope>
</reference>
<dbReference type="EC" id="1.8.7.2" evidence="4"/>
<evidence type="ECO:0000256" key="10">
    <source>
        <dbReference type="ARBA" id="ARBA00023157"/>
    </source>
</evidence>
<evidence type="ECO:0000256" key="3">
    <source>
        <dbReference type="ARBA" id="ARBA00007941"/>
    </source>
</evidence>
<evidence type="ECO:0000256" key="1">
    <source>
        <dbReference type="ARBA" id="ARBA00001966"/>
    </source>
</evidence>
<dbReference type="InterPro" id="IPR036644">
    <property type="entry name" value="FTR_bsu_sf"/>
</dbReference>
<protein>
    <recommendedName>
        <fullName evidence="4">ferredoxin:thioredoxin reductase</fullName>
        <ecNumber evidence="4">1.8.7.2</ecNumber>
    </recommendedName>
    <alternativeName>
        <fullName evidence="12">Ferredoxin-thioredoxin reductase subunit B</fullName>
    </alternativeName>
</protein>
<keyword evidence="9" id="KW-0411">Iron-sulfur</keyword>
<dbReference type="InterPro" id="IPR024934">
    <property type="entry name" value="Rubredoxin-like_dom"/>
</dbReference>
<evidence type="ECO:0000313" key="15">
    <source>
        <dbReference type="EMBL" id="KUG14653.1"/>
    </source>
</evidence>
<organism evidence="15">
    <name type="scientific">hydrocarbon metagenome</name>
    <dbReference type="NCBI Taxonomy" id="938273"/>
    <lineage>
        <taxon>unclassified sequences</taxon>
        <taxon>metagenomes</taxon>
        <taxon>ecological metagenomes</taxon>
    </lineage>
</organism>
<evidence type="ECO:0000256" key="4">
    <source>
        <dbReference type="ARBA" id="ARBA00012358"/>
    </source>
</evidence>
<evidence type="ECO:0000256" key="13">
    <source>
        <dbReference type="ARBA" id="ARBA00048150"/>
    </source>
</evidence>
<evidence type="ECO:0000259" key="14">
    <source>
        <dbReference type="PROSITE" id="PS50903"/>
    </source>
</evidence>
<evidence type="ECO:0000256" key="6">
    <source>
        <dbReference type="ARBA" id="ARBA00022723"/>
    </source>
</evidence>
<dbReference type="SUPFAM" id="SSF57662">
    <property type="entry name" value="Ferredoxin thioredoxin reductase (FTR), catalytic beta chain"/>
    <property type="match status" value="1"/>
</dbReference>
<proteinExistence type="inferred from homology"/>
<dbReference type="GO" id="GO:0005506">
    <property type="term" value="F:iron ion binding"/>
    <property type="evidence" value="ECO:0007669"/>
    <property type="project" value="InterPro"/>
</dbReference>
<evidence type="ECO:0000256" key="5">
    <source>
        <dbReference type="ARBA" id="ARBA00022485"/>
    </source>
</evidence>
<dbReference type="EMBL" id="LNQE01001634">
    <property type="protein sequence ID" value="KUG14653.1"/>
    <property type="molecule type" value="Genomic_DNA"/>
</dbReference>
<accession>A0A0W8F1G2</accession>
<comment type="caution">
    <text evidence="15">The sequence shown here is derived from an EMBL/GenBank/DDBJ whole genome shotgun (WGS) entry which is preliminary data.</text>
</comment>
<dbReference type="Gene3D" id="3.90.460.10">
    <property type="entry name" value="Ferredoxin thioredoxin reductase catalytic beta subunit"/>
    <property type="match status" value="1"/>
</dbReference>
<comment type="function">
    <text evidence="2">Catalytic subunit of the ferredoxin-thioredoxin reductase (FTR), which catalyzes the two-electron reduction of thioredoxins by the electrons provided by reduced ferredoxin.</text>
</comment>
<name>A0A0W8F1G2_9ZZZZ</name>
<comment type="similarity">
    <text evidence="3">Belongs to the ferredoxin thioredoxin reductase beta subunit family.</text>
</comment>
<keyword evidence="7" id="KW-0560">Oxidoreductase</keyword>
<keyword evidence="6" id="KW-0479">Metal-binding</keyword>
<dbReference type="GO" id="GO:0103012">
    <property type="term" value="F:ferredoxin-thioredoxin reductase activity"/>
    <property type="evidence" value="ECO:0007669"/>
    <property type="project" value="UniProtKB-EC"/>
</dbReference>
<keyword evidence="8" id="KW-0408">Iron</keyword>
<dbReference type="InterPro" id="IPR048574">
    <property type="entry name" value="RUBY_RBDX"/>
</dbReference>
<sequence>MTPDTPSDEAIEARYAQLDREAEEGGYHLNPDREFTRNLVRGLLVNEQRYGYPSCPCRASLGKRDEDRDIICPCDYRDPDLDEYDACYCALYVSGAVLSGEVAIRSIPERRPPRSERKKQGALQQAAGSIQQLAYPVWRCRVCGYLCARESPPHICPVCKATKDRFERFL</sequence>
<feature type="domain" description="Rubredoxin-like" evidence="14">
    <location>
        <begin position="135"/>
        <end position="169"/>
    </location>
</feature>
<dbReference type="PROSITE" id="PS50903">
    <property type="entry name" value="RUBREDOXIN_LIKE"/>
    <property type="match status" value="1"/>
</dbReference>
<dbReference type="Gene3D" id="2.20.28.10">
    <property type="match status" value="1"/>
</dbReference>
<comment type="catalytic activity">
    <reaction evidence="13">
        <text>[thioredoxin]-disulfide + 2 reduced [2Fe-2S]-[ferredoxin] + 2 H(+) = [thioredoxin]-dithiol + 2 oxidized [2Fe-2S]-[ferredoxin]</text>
        <dbReference type="Rhea" id="RHEA:42336"/>
        <dbReference type="Rhea" id="RHEA-COMP:10000"/>
        <dbReference type="Rhea" id="RHEA-COMP:10001"/>
        <dbReference type="Rhea" id="RHEA-COMP:10698"/>
        <dbReference type="Rhea" id="RHEA-COMP:10700"/>
        <dbReference type="ChEBI" id="CHEBI:15378"/>
        <dbReference type="ChEBI" id="CHEBI:29950"/>
        <dbReference type="ChEBI" id="CHEBI:33737"/>
        <dbReference type="ChEBI" id="CHEBI:33738"/>
        <dbReference type="ChEBI" id="CHEBI:50058"/>
        <dbReference type="EC" id="1.8.7.2"/>
    </reaction>
</comment>
<comment type="cofactor">
    <cofactor evidence="1">
        <name>[4Fe-4S] cluster</name>
        <dbReference type="ChEBI" id="CHEBI:49883"/>
    </cofactor>
</comment>
<dbReference type="AlphaFoldDB" id="A0A0W8F1G2"/>
<dbReference type="GO" id="GO:0016730">
    <property type="term" value="F:oxidoreductase activity, acting on iron-sulfur proteins as donors"/>
    <property type="evidence" value="ECO:0007669"/>
    <property type="project" value="InterPro"/>
</dbReference>